<protein>
    <recommendedName>
        <fullName evidence="4">EGF-like domain-containing protein</fullName>
    </recommendedName>
</protein>
<accession>A0A4U5NKJ0</accession>
<dbReference type="Proteomes" id="UP000298663">
    <property type="component" value="Unassembled WGS sequence"/>
</dbReference>
<gene>
    <name evidence="2" type="ORF">L596_016883</name>
</gene>
<dbReference type="AlphaFoldDB" id="A0A4U5NKJ0"/>
<evidence type="ECO:0000256" key="1">
    <source>
        <dbReference type="SAM" id="SignalP"/>
    </source>
</evidence>
<reference evidence="2 3" key="1">
    <citation type="journal article" date="2015" name="Genome Biol.">
        <title>Comparative genomics of Steinernema reveals deeply conserved gene regulatory networks.</title>
        <authorList>
            <person name="Dillman A.R."/>
            <person name="Macchietto M."/>
            <person name="Porter C.F."/>
            <person name="Rogers A."/>
            <person name="Williams B."/>
            <person name="Antoshechkin I."/>
            <person name="Lee M.M."/>
            <person name="Goodwin Z."/>
            <person name="Lu X."/>
            <person name="Lewis E.E."/>
            <person name="Goodrich-Blair H."/>
            <person name="Stock S.P."/>
            <person name="Adams B.J."/>
            <person name="Sternberg P.W."/>
            <person name="Mortazavi A."/>
        </authorList>
    </citation>
    <scope>NUCLEOTIDE SEQUENCE [LARGE SCALE GENOMIC DNA]</scope>
    <source>
        <strain evidence="2 3">ALL</strain>
    </source>
</reference>
<feature type="signal peptide" evidence="1">
    <location>
        <begin position="1"/>
        <end position="20"/>
    </location>
</feature>
<dbReference type="EMBL" id="AZBU02000004">
    <property type="protein sequence ID" value="TKR83262.1"/>
    <property type="molecule type" value="Genomic_DNA"/>
</dbReference>
<keyword evidence="3" id="KW-1185">Reference proteome</keyword>
<feature type="chain" id="PRO_5020609128" description="EGF-like domain-containing protein" evidence="1">
    <location>
        <begin position="21"/>
        <end position="166"/>
    </location>
</feature>
<keyword evidence="1" id="KW-0732">Signal</keyword>
<dbReference type="OrthoDB" id="283575at2759"/>
<evidence type="ECO:0000313" key="2">
    <source>
        <dbReference type="EMBL" id="TKR83262.1"/>
    </source>
</evidence>
<evidence type="ECO:0008006" key="4">
    <source>
        <dbReference type="Google" id="ProtNLM"/>
    </source>
</evidence>
<comment type="caution">
    <text evidence="2">The sequence shown here is derived from an EMBL/GenBank/DDBJ whole genome shotgun (WGS) entry which is preliminary data.</text>
</comment>
<sequence>MFSALILVALSSVVFNFADADRYFKTPRITCVHGDEENGKCICDNDYVGTHCQFKMMCSSYERHLNGTLSVFLTLLPCTIAVGYDGIGFAIFRRSKSLFFLAIVKLVSFASAAWKATPETDVSRSTAYTELKKWMSKNAYVRSLTEANSVMSWTRKMCTTSTTRRS</sequence>
<proteinExistence type="predicted"/>
<organism evidence="2 3">
    <name type="scientific">Steinernema carpocapsae</name>
    <name type="common">Entomopathogenic nematode</name>
    <dbReference type="NCBI Taxonomy" id="34508"/>
    <lineage>
        <taxon>Eukaryota</taxon>
        <taxon>Metazoa</taxon>
        <taxon>Ecdysozoa</taxon>
        <taxon>Nematoda</taxon>
        <taxon>Chromadorea</taxon>
        <taxon>Rhabditida</taxon>
        <taxon>Tylenchina</taxon>
        <taxon>Panagrolaimomorpha</taxon>
        <taxon>Strongyloidoidea</taxon>
        <taxon>Steinernematidae</taxon>
        <taxon>Steinernema</taxon>
    </lineage>
</organism>
<evidence type="ECO:0000313" key="3">
    <source>
        <dbReference type="Proteomes" id="UP000298663"/>
    </source>
</evidence>
<name>A0A4U5NKJ0_STECR</name>
<reference evidence="2 3" key="2">
    <citation type="journal article" date="2019" name="G3 (Bethesda)">
        <title>Hybrid Assembly of the Genome of the Entomopathogenic Nematode Steinernema carpocapsae Identifies the X-Chromosome.</title>
        <authorList>
            <person name="Serra L."/>
            <person name="Macchietto M."/>
            <person name="Macias-Munoz A."/>
            <person name="McGill C.J."/>
            <person name="Rodriguez I.M."/>
            <person name="Rodriguez B."/>
            <person name="Murad R."/>
            <person name="Mortazavi A."/>
        </authorList>
    </citation>
    <scope>NUCLEOTIDE SEQUENCE [LARGE SCALE GENOMIC DNA]</scope>
    <source>
        <strain evidence="2 3">ALL</strain>
    </source>
</reference>